<feature type="transmembrane region" description="Helical" evidence="9">
    <location>
        <begin position="136"/>
        <end position="159"/>
    </location>
</feature>
<dbReference type="GO" id="GO:0006865">
    <property type="term" value="P:amino acid transport"/>
    <property type="evidence" value="ECO:0007669"/>
    <property type="project" value="UniProtKB-KW"/>
</dbReference>
<organism evidence="10 11">
    <name type="scientific">Papillibacter cinnamivorans DSM 12816</name>
    <dbReference type="NCBI Taxonomy" id="1122930"/>
    <lineage>
        <taxon>Bacteria</taxon>
        <taxon>Bacillati</taxon>
        <taxon>Bacillota</taxon>
        <taxon>Clostridia</taxon>
        <taxon>Eubacteriales</taxon>
        <taxon>Oscillospiraceae</taxon>
        <taxon>Papillibacter</taxon>
    </lineage>
</organism>
<feature type="transmembrane region" description="Helical" evidence="9">
    <location>
        <begin position="61"/>
        <end position="84"/>
    </location>
</feature>
<keyword evidence="11" id="KW-1185">Reference proteome</keyword>
<feature type="transmembrane region" description="Helical" evidence="9">
    <location>
        <begin position="265"/>
        <end position="283"/>
    </location>
</feature>
<evidence type="ECO:0000256" key="8">
    <source>
        <dbReference type="ARBA" id="ARBA00037998"/>
    </source>
</evidence>
<evidence type="ECO:0000256" key="2">
    <source>
        <dbReference type="ARBA" id="ARBA00022448"/>
    </source>
</evidence>
<feature type="transmembrane region" description="Helical" evidence="9">
    <location>
        <begin position="96"/>
        <end position="116"/>
    </location>
</feature>
<evidence type="ECO:0000313" key="10">
    <source>
        <dbReference type="EMBL" id="SMC40008.1"/>
    </source>
</evidence>
<feature type="transmembrane region" description="Helical" evidence="9">
    <location>
        <begin position="188"/>
        <end position="207"/>
    </location>
</feature>
<dbReference type="InterPro" id="IPR052157">
    <property type="entry name" value="BCAA_transport_permease"/>
</dbReference>
<dbReference type="Proteomes" id="UP000192790">
    <property type="component" value="Unassembled WGS sequence"/>
</dbReference>
<keyword evidence="5" id="KW-0029">Amino-acid transport</keyword>
<evidence type="ECO:0000256" key="4">
    <source>
        <dbReference type="ARBA" id="ARBA00022692"/>
    </source>
</evidence>
<dbReference type="AlphaFoldDB" id="A0A1W1YWC5"/>
<dbReference type="STRING" id="1122930.SAMN02745168_0689"/>
<proteinExistence type="inferred from homology"/>
<evidence type="ECO:0000313" key="11">
    <source>
        <dbReference type="Proteomes" id="UP000192790"/>
    </source>
</evidence>
<dbReference type="Pfam" id="PF02653">
    <property type="entry name" value="BPD_transp_2"/>
    <property type="match status" value="1"/>
</dbReference>
<name>A0A1W1YWC5_9FIRM</name>
<keyword evidence="6 9" id="KW-1133">Transmembrane helix</keyword>
<dbReference type="GO" id="GO:0005886">
    <property type="term" value="C:plasma membrane"/>
    <property type="evidence" value="ECO:0007669"/>
    <property type="project" value="UniProtKB-SubCell"/>
</dbReference>
<dbReference type="InterPro" id="IPR001851">
    <property type="entry name" value="ABC_transp_permease"/>
</dbReference>
<keyword evidence="2" id="KW-0813">Transport</keyword>
<evidence type="ECO:0000256" key="9">
    <source>
        <dbReference type="SAM" id="Phobius"/>
    </source>
</evidence>
<protein>
    <submittedName>
        <fullName evidence="10">Branched-chain amino acid transport system permease protein</fullName>
    </submittedName>
</protein>
<evidence type="ECO:0000256" key="6">
    <source>
        <dbReference type="ARBA" id="ARBA00022989"/>
    </source>
</evidence>
<dbReference type="CDD" id="cd06582">
    <property type="entry name" value="TM_PBP1_LivH_like"/>
    <property type="match status" value="1"/>
</dbReference>
<dbReference type="EMBL" id="FWXW01000001">
    <property type="protein sequence ID" value="SMC40008.1"/>
    <property type="molecule type" value="Genomic_DNA"/>
</dbReference>
<comment type="subcellular location">
    <subcellularLocation>
        <location evidence="1">Cell membrane</location>
        <topology evidence="1">Multi-pass membrane protein</topology>
    </subcellularLocation>
</comment>
<evidence type="ECO:0000256" key="5">
    <source>
        <dbReference type="ARBA" id="ARBA00022970"/>
    </source>
</evidence>
<keyword evidence="3" id="KW-1003">Cell membrane</keyword>
<accession>A0A1W1YWC5</accession>
<gene>
    <name evidence="10" type="ORF">SAMN02745168_0689</name>
</gene>
<comment type="similarity">
    <text evidence="8">Belongs to the binding-protein-dependent transport system permease family. LivHM subfamily.</text>
</comment>
<sequence>MSTFLQLFLRSLETGGIFALAALGIIIIYRTNNLIHFAQGTMGMFNTYVVTFFFTTVGAPLWLAVICGLVSATLSGAVVDFVIIRNAKKVTASGKEIITLGLIMIFLGITPMLFGVDPLSLPKFIPTGSVSFFGAAISYNGMLNIIIGLAIMGFLFYLLQKTKLGLAIRTTASNEYTARLMGVPTRSVTLFAWALAAILGCLAGVMIAPTTSVTLNLMDSVQVNAFIACVLGGFQTFYGPVLGAYIIGVLKNLLIYYVSSVWGEQILYLLIIVFIVFKPWGLIGKKTIKKV</sequence>
<dbReference type="RefSeq" id="WP_084233305.1">
    <property type="nucleotide sequence ID" value="NZ_FWXW01000001.1"/>
</dbReference>
<dbReference type="GO" id="GO:0022857">
    <property type="term" value="F:transmembrane transporter activity"/>
    <property type="evidence" value="ECO:0007669"/>
    <property type="project" value="InterPro"/>
</dbReference>
<evidence type="ECO:0000256" key="3">
    <source>
        <dbReference type="ARBA" id="ARBA00022475"/>
    </source>
</evidence>
<evidence type="ECO:0000256" key="1">
    <source>
        <dbReference type="ARBA" id="ARBA00004651"/>
    </source>
</evidence>
<reference evidence="10 11" key="1">
    <citation type="submission" date="2017-04" db="EMBL/GenBank/DDBJ databases">
        <authorList>
            <person name="Afonso C.L."/>
            <person name="Miller P.J."/>
            <person name="Scott M.A."/>
            <person name="Spackman E."/>
            <person name="Goraichik I."/>
            <person name="Dimitrov K.M."/>
            <person name="Suarez D.L."/>
            <person name="Swayne D.E."/>
        </authorList>
    </citation>
    <scope>NUCLEOTIDE SEQUENCE [LARGE SCALE GENOMIC DNA]</scope>
    <source>
        <strain evidence="10 11">DSM 12816</strain>
    </source>
</reference>
<dbReference type="OrthoDB" id="9807115at2"/>
<dbReference type="PANTHER" id="PTHR11795:SF450">
    <property type="entry name" value="ABC TRANSPORTER PERMEASE PROTEIN"/>
    <property type="match status" value="1"/>
</dbReference>
<keyword evidence="7 9" id="KW-0472">Membrane</keyword>
<keyword evidence="4 9" id="KW-0812">Transmembrane</keyword>
<dbReference type="PANTHER" id="PTHR11795">
    <property type="entry name" value="BRANCHED-CHAIN AMINO ACID TRANSPORT SYSTEM PERMEASE PROTEIN LIVH"/>
    <property type="match status" value="1"/>
</dbReference>
<evidence type="ECO:0000256" key="7">
    <source>
        <dbReference type="ARBA" id="ARBA00023136"/>
    </source>
</evidence>
<feature type="transmembrane region" description="Helical" evidence="9">
    <location>
        <begin position="12"/>
        <end position="29"/>
    </location>
</feature>